<evidence type="ECO:0000313" key="2">
    <source>
        <dbReference type="EMBL" id="RGX33016.1"/>
    </source>
</evidence>
<dbReference type="InterPro" id="IPR006059">
    <property type="entry name" value="SBP"/>
</dbReference>
<dbReference type="Proteomes" id="UP000283880">
    <property type="component" value="Unassembled WGS sequence"/>
</dbReference>
<organism evidence="2 3">
    <name type="scientific">Enterocloster asparagiformis</name>
    <dbReference type="NCBI Taxonomy" id="333367"/>
    <lineage>
        <taxon>Bacteria</taxon>
        <taxon>Bacillati</taxon>
        <taxon>Bacillota</taxon>
        <taxon>Clostridia</taxon>
        <taxon>Lachnospirales</taxon>
        <taxon>Lachnospiraceae</taxon>
        <taxon>Enterocloster</taxon>
    </lineage>
</organism>
<accession>A0A413FL47</accession>
<dbReference type="InterPro" id="IPR050490">
    <property type="entry name" value="Bact_solute-bd_prot1"/>
</dbReference>
<dbReference type="Gene3D" id="3.40.190.10">
    <property type="entry name" value="Periplasmic binding protein-like II"/>
    <property type="match status" value="2"/>
</dbReference>
<evidence type="ECO:0000256" key="1">
    <source>
        <dbReference type="SAM" id="SignalP"/>
    </source>
</evidence>
<dbReference type="OrthoDB" id="9764112at2"/>
<feature type="chain" id="PRO_5039406208" evidence="1">
    <location>
        <begin position="28"/>
        <end position="457"/>
    </location>
</feature>
<dbReference type="PANTHER" id="PTHR43649:SF11">
    <property type="entry name" value="ABC TRANSPORTER SUBSTRATE-BINDING PROTEIN YESO-RELATED"/>
    <property type="match status" value="1"/>
</dbReference>
<name>A0A413FL47_9FIRM</name>
<dbReference type="PROSITE" id="PS51257">
    <property type="entry name" value="PROKAR_LIPOPROTEIN"/>
    <property type="match status" value="1"/>
</dbReference>
<comment type="caution">
    <text evidence="2">The sequence shown here is derived from an EMBL/GenBank/DDBJ whole genome shotgun (WGS) entry which is preliminary data.</text>
</comment>
<proteinExistence type="predicted"/>
<sequence>MVMQKKQIAAGLMILAMVLSLSGCSGGNSQSAAETGKTGKKEENVELSMICWGSQTRQEYTQKAIDVFEEQHPGITINLEFTSWDGYWQKLAAMAASKELPDIIQMDYSKVVQYDNGGLIIDLMPHVESGIIDLSDCEESLWKSGIINDKLLGVSVGTNSMVTVINDELMEQAGLEIPDDEWTWTDYTELCSQIMEKKDELGIKWADQYSEAAIDINQLTFEMLEADCNLFSQDGNNTFGFDKEEGRKVFVHYFETMKDMIEKGYIAPLAIRDEISVNGVENGSIIRGETIMDTGHWTNQLEAMTEAAGHHLTIISMPNHTEKRVQPMRPSQLLCVASNSEHPEEAALFINEWTNNVDMNLELKAERGVPISSKVRAALAETMEEDSAVLQTFDYVDRMAAKAGELEMPEPASYGAIETLIRNAMKDVVDNGGEPNEVYDSFYEQAMTEFEMTSEEG</sequence>
<keyword evidence="1" id="KW-0732">Signal</keyword>
<evidence type="ECO:0000313" key="3">
    <source>
        <dbReference type="Proteomes" id="UP000283880"/>
    </source>
</evidence>
<protein>
    <submittedName>
        <fullName evidence="2">Extracellular solute-binding protein</fullName>
    </submittedName>
</protein>
<dbReference type="AlphaFoldDB" id="A0A413FL47"/>
<dbReference type="PANTHER" id="PTHR43649">
    <property type="entry name" value="ARABINOSE-BINDING PROTEIN-RELATED"/>
    <property type="match status" value="1"/>
</dbReference>
<dbReference type="SUPFAM" id="SSF53850">
    <property type="entry name" value="Periplasmic binding protein-like II"/>
    <property type="match status" value="1"/>
</dbReference>
<dbReference type="EMBL" id="QSBM01000001">
    <property type="protein sequence ID" value="RGX33016.1"/>
    <property type="molecule type" value="Genomic_DNA"/>
</dbReference>
<dbReference type="Pfam" id="PF13416">
    <property type="entry name" value="SBP_bac_8"/>
    <property type="match status" value="1"/>
</dbReference>
<feature type="signal peptide" evidence="1">
    <location>
        <begin position="1"/>
        <end position="27"/>
    </location>
</feature>
<gene>
    <name evidence="2" type="ORF">DWV29_02030</name>
</gene>
<reference evidence="2 3" key="1">
    <citation type="submission" date="2018-08" db="EMBL/GenBank/DDBJ databases">
        <title>A genome reference for cultivated species of the human gut microbiota.</title>
        <authorList>
            <person name="Zou Y."/>
            <person name="Xue W."/>
            <person name="Luo G."/>
        </authorList>
    </citation>
    <scope>NUCLEOTIDE SEQUENCE [LARGE SCALE GENOMIC DNA]</scope>
    <source>
        <strain evidence="2 3">AF04-15</strain>
    </source>
</reference>